<protein>
    <submittedName>
        <fullName evidence="2">Ubiquinone/menaquinone biosynthesis C-methyltransferase UbiE</fullName>
    </submittedName>
</protein>
<dbReference type="CDD" id="cd02440">
    <property type="entry name" value="AdoMet_MTases"/>
    <property type="match status" value="1"/>
</dbReference>
<feature type="compositionally biased region" description="Polar residues" evidence="1">
    <location>
        <begin position="33"/>
        <end position="43"/>
    </location>
</feature>
<dbReference type="PANTHER" id="PTHR43591:SF100">
    <property type="entry name" value="SAM BINDING MOTIF CONTAINING PROTEIN (AFU_ORTHOLOGUE AFUA_4G12760)"/>
    <property type="match status" value="1"/>
</dbReference>
<dbReference type="HOGENOM" id="CLU_013481_1_1_1"/>
<comment type="caution">
    <text evidence="2">The sequence shown here is derived from an EMBL/GenBank/DDBJ whole genome shotgun (WGS) entry which is preliminary data.</text>
</comment>
<keyword evidence="2" id="KW-0808">Transferase</keyword>
<organism evidence="2">
    <name type="scientific">Talaromyces marneffei PM1</name>
    <dbReference type="NCBI Taxonomy" id="1077442"/>
    <lineage>
        <taxon>Eukaryota</taxon>
        <taxon>Fungi</taxon>
        <taxon>Dikarya</taxon>
        <taxon>Ascomycota</taxon>
        <taxon>Pezizomycotina</taxon>
        <taxon>Eurotiomycetes</taxon>
        <taxon>Eurotiomycetidae</taxon>
        <taxon>Eurotiales</taxon>
        <taxon>Trichocomaceae</taxon>
        <taxon>Talaromyces</taxon>
        <taxon>Talaromyces sect. Talaromyces</taxon>
    </lineage>
</organism>
<accession>A0A093V769</accession>
<feature type="region of interest" description="Disordered" evidence="1">
    <location>
        <begin position="29"/>
        <end position="83"/>
    </location>
</feature>
<keyword evidence="2" id="KW-0489">Methyltransferase</keyword>
<keyword evidence="2" id="KW-0830">Ubiquinone</keyword>
<dbReference type="GO" id="GO:0032259">
    <property type="term" value="P:methylation"/>
    <property type="evidence" value="ECO:0007669"/>
    <property type="project" value="UniProtKB-KW"/>
</dbReference>
<feature type="compositionally biased region" description="Low complexity" evidence="1">
    <location>
        <begin position="46"/>
        <end position="83"/>
    </location>
</feature>
<dbReference type="AlphaFoldDB" id="A0A093V769"/>
<reference evidence="2" key="2">
    <citation type="journal article" date="2014" name="PLoS Genet.">
        <title>Signature gene expression reveals novel clues to the molecular mechanisms of dimorphic transition in Penicillium marneffei.</title>
        <authorList>
            <person name="Yang E."/>
            <person name="Wang G."/>
            <person name="Cai J."/>
            <person name="Woo P.C."/>
            <person name="Lau S.K."/>
            <person name="Yuen K.-Y."/>
            <person name="Chow W.-N."/>
            <person name="Lin X."/>
        </authorList>
    </citation>
    <scope>NUCLEOTIDE SEQUENCE</scope>
    <source>
        <strain evidence="2">PM1</strain>
    </source>
</reference>
<reference key="1">
    <citation type="journal article" date="2014" name="PLoS Genet.">
        <title>Signature Gene Expression Reveals Novel Clues to the Molecular Mechanisms of Dimorphic Transition in Penicillium marneffei.</title>
        <authorList>
            <person name="Yang E."/>
            <person name="Wang G."/>
            <person name="Cai J."/>
            <person name="Woo P.C."/>
            <person name="Lau S.K."/>
            <person name="Yuen K.-Y."/>
            <person name="Chow W.-N."/>
            <person name="Lin X."/>
        </authorList>
    </citation>
    <scope>NUCLEOTIDE SEQUENCE [LARGE SCALE GENOMIC DNA]</scope>
    <source>
        <strain>PM1</strain>
    </source>
</reference>
<dbReference type="eggNOG" id="ENOG502RZPZ">
    <property type="taxonomic scope" value="Eukaryota"/>
</dbReference>
<dbReference type="SUPFAM" id="SSF53335">
    <property type="entry name" value="S-adenosyl-L-methionine-dependent methyltransferases"/>
    <property type="match status" value="1"/>
</dbReference>
<evidence type="ECO:0000256" key="1">
    <source>
        <dbReference type="SAM" id="MobiDB-lite"/>
    </source>
</evidence>
<dbReference type="EMBL" id="JPOX01000012">
    <property type="protein sequence ID" value="KFX48407.1"/>
    <property type="molecule type" value="Genomic_DNA"/>
</dbReference>
<dbReference type="InterPro" id="IPR029063">
    <property type="entry name" value="SAM-dependent_MTases_sf"/>
</dbReference>
<proteinExistence type="predicted"/>
<gene>
    <name evidence="2" type="ORF">GQ26_0121230</name>
</gene>
<dbReference type="Gene3D" id="3.40.50.150">
    <property type="entry name" value="Vaccinia Virus protein VP39"/>
    <property type="match status" value="1"/>
</dbReference>
<dbReference type="GO" id="GO:0008168">
    <property type="term" value="F:methyltransferase activity"/>
    <property type="evidence" value="ECO:0007669"/>
    <property type="project" value="UniProtKB-KW"/>
</dbReference>
<evidence type="ECO:0000313" key="2">
    <source>
        <dbReference type="EMBL" id="KFX48407.1"/>
    </source>
</evidence>
<dbReference type="PANTHER" id="PTHR43591">
    <property type="entry name" value="METHYLTRANSFERASE"/>
    <property type="match status" value="1"/>
</dbReference>
<name>A0A093V769_TALMA</name>
<sequence>MNGPSWAGSSAYVHPSLLTSHLEAYANERHASIDSSSTNSQPRVGSLSSAPNPNSSSLSTPSQNTNNGGAGADGSTSSLSSAPAPLDYVANPFTRINDRTYFRDPENSYPLPCDLPEIHRQSLRTMTLIRVFGAPYCATPLKDKRPKKILELACGSGLWSHACHDYFLEQDAGDSKSPKGTLKDNKNTTSFTGLDIVSIAPDLRRKGVDWQFVRHDIRKPPLPFPSDHFDFVFIKDAGLCQSATAQQIDLLGEPLRVLKRGGILEVWDSDHVFRALLPNPSPAPNVSKKDQKHADFTATYTISPATPFAAAQNKYLLDYNSWVEKAFEKRKLTPMPCATIGLSFTTEADAFRSGGSRRIAIPLGAEVRWEQTSGRGKLNAEQLDLRHTALTTTIQMIEGMEPMLMEASGKSQDEWDRWWAAMTTDLLQKNGLANGECLEVGAWWGQKR</sequence>